<keyword evidence="1" id="KW-1133">Transmembrane helix</keyword>
<feature type="transmembrane region" description="Helical" evidence="1">
    <location>
        <begin position="358"/>
        <end position="378"/>
    </location>
</feature>
<feature type="transmembrane region" description="Helical" evidence="1">
    <location>
        <begin position="29"/>
        <end position="51"/>
    </location>
</feature>
<evidence type="ECO:0000256" key="1">
    <source>
        <dbReference type="SAM" id="Phobius"/>
    </source>
</evidence>
<accession>A0ABW2KJJ1</accession>
<feature type="transmembrane region" description="Helical" evidence="1">
    <location>
        <begin position="553"/>
        <end position="573"/>
    </location>
</feature>
<keyword evidence="1" id="KW-0472">Membrane</keyword>
<comment type="caution">
    <text evidence="2">The sequence shown here is derived from an EMBL/GenBank/DDBJ whole genome shotgun (WGS) entry which is preliminary data.</text>
</comment>
<dbReference type="EMBL" id="JBHTBH010000010">
    <property type="protein sequence ID" value="MFC7330164.1"/>
    <property type="molecule type" value="Genomic_DNA"/>
</dbReference>
<dbReference type="RefSeq" id="WP_379872799.1">
    <property type="nucleotide sequence ID" value="NZ_JBHTBH010000010.1"/>
</dbReference>
<reference evidence="3" key="1">
    <citation type="journal article" date="2019" name="Int. J. Syst. Evol. Microbiol.">
        <title>The Global Catalogue of Microorganisms (GCM) 10K type strain sequencing project: providing services to taxonomists for standard genome sequencing and annotation.</title>
        <authorList>
            <consortium name="The Broad Institute Genomics Platform"/>
            <consortium name="The Broad Institute Genome Sequencing Center for Infectious Disease"/>
            <person name="Wu L."/>
            <person name="Ma J."/>
        </authorList>
    </citation>
    <scope>NUCLEOTIDE SEQUENCE [LARGE SCALE GENOMIC DNA]</scope>
    <source>
        <strain evidence="3">CGMCC 4.7382</strain>
    </source>
</reference>
<organism evidence="2 3">
    <name type="scientific">Marinactinospora rubrisoli</name>
    <dbReference type="NCBI Taxonomy" id="2715399"/>
    <lineage>
        <taxon>Bacteria</taxon>
        <taxon>Bacillati</taxon>
        <taxon>Actinomycetota</taxon>
        <taxon>Actinomycetes</taxon>
        <taxon>Streptosporangiales</taxon>
        <taxon>Nocardiopsidaceae</taxon>
        <taxon>Marinactinospora</taxon>
    </lineage>
</organism>
<feature type="transmembrane region" description="Helical" evidence="1">
    <location>
        <begin position="334"/>
        <end position="352"/>
    </location>
</feature>
<feature type="transmembrane region" description="Helical" evidence="1">
    <location>
        <begin position="241"/>
        <end position="259"/>
    </location>
</feature>
<feature type="transmembrane region" description="Helical" evidence="1">
    <location>
        <begin position="214"/>
        <end position="235"/>
    </location>
</feature>
<feature type="transmembrane region" description="Helical" evidence="1">
    <location>
        <begin position="437"/>
        <end position="459"/>
    </location>
</feature>
<sequence length="853" mass="89906">MATPADIPTESDDLYSAPFRLPSATATRFLLLMVATFGASLTVMTVVVAFFGGWALPGIQACADAARAGVGETAARTLLYEFRSCGDRALRIANLVTLLACSAPVLIGVAIYTAHPSLLLRRLAPLRDVDGVLRRRATEQLHAALGASRSRVRLLITAGTAGGARAFGAWGRYWIAIDRSLLAVDARPNGESSGHTAAIIHHEAAHVRNRDIDITYLTIGMWWGFVAVALLLLPLLFLEPAALSFGLPLAAALAVLTYARARVLQVREFYADARAARDPRIRHCLLTLFGRPVRRTRPLERAWRSLGSPHPRPANRRAVVEDPSLLLRGGYLDVAYAGCAVGLSYSAFLLMAGSSTGVQIPGLVFGALLSVILTTVVWRSTTRTRALGRRPLPVGRMSLALTGGILLGQFMMPQLHVITWGSMLITAPGSALLMAGLLWGSCAMAMGSISFAASCWIGASRRVWPLWACAASNAPVIATVLVVWFFTTAAHAVYPGWWSLISWTFTSLGVNWQLPMAALGLGIAFPLTAWLAWRPKPPVGGGSDAESQGRTLCPPWGPVIAAVATAAGFIVAVDVDARVGGRMDPLVLGMVAAVVATVALAWLLGGRGASGRVVCATAVTLYLIAPLALPAIHVGTRIGACFDTPVGLVSCWADVIPGAERWVSAVNTSVFNLVPLLLVCCPLAVMVSKGRGMLGRPPRPVVPAVRRWPGVSAALLILLFGLGTPLLILHTRSAPGSDAEPYPLDAPARAELLRPLEEQRLQGRGACQAIDEAGQDGLVVGPIQPGGGTDLAFARSVRAMGASTDPVLHAFAEAAIAEASGPRSYTVTGDAVEAGRQYCATAHPGTGILLLGW</sequence>
<feature type="transmembrane region" description="Helical" evidence="1">
    <location>
        <begin position="399"/>
        <end position="425"/>
    </location>
</feature>
<evidence type="ECO:0000313" key="3">
    <source>
        <dbReference type="Proteomes" id="UP001596540"/>
    </source>
</evidence>
<proteinExistence type="predicted"/>
<name>A0ABW2KJJ1_9ACTN</name>
<evidence type="ECO:0000313" key="2">
    <source>
        <dbReference type="EMBL" id="MFC7330164.1"/>
    </source>
</evidence>
<gene>
    <name evidence="2" type="ORF">ACFQRF_20745</name>
</gene>
<feature type="transmembrane region" description="Helical" evidence="1">
    <location>
        <begin position="708"/>
        <end position="729"/>
    </location>
</feature>
<feature type="transmembrane region" description="Helical" evidence="1">
    <location>
        <begin position="92"/>
        <end position="114"/>
    </location>
</feature>
<feature type="transmembrane region" description="Helical" evidence="1">
    <location>
        <begin position="670"/>
        <end position="687"/>
    </location>
</feature>
<protein>
    <recommendedName>
        <fullName evidence="4">Peptidase M48 domain-containing protein</fullName>
    </recommendedName>
</protein>
<keyword evidence="3" id="KW-1185">Reference proteome</keyword>
<evidence type="ECO:0008006" key="4">
    <source>
        <dbReference type="Google" id="ProtNLM"/>
    </source>
</evidence>
<feature type="transmembrane region" description="Helical" evidence="1">
    <location>
        <begin position="514"/>
        <end position="533"/>
    </location>
</feature>
<dbReference type="Proteomes" id="UP001596540">
    <property type="component" value="Unassembled WGS sequence"/>
</dbReference>
<feature type="transmembrane region" description="Helical" evidence="1">
    <location>
        <begin position="585"/>
        <end position="604"/>
    </location>
</feature>
<feature type="transmembrane region" description="Helical" evidence="1">
    <location>
        <begin position="611"/>
        <end position="629"/>
    </location>
</feature>
<keyword evidence="1" id="KW-0812">Transmembrane</keyword>
<feature type="transmembrane region" description="Helical" evidence="1">
    <location>
        <begin position="466"/>
        <end position="494"/>
    </location>
</feature>